<accession>D7FS90</accession>
<name>D7FS90_ECTSI</name>
<keyword evidence="1" id="KW-1133">Transmembrane helix</keyword>
<evidence type="ECO:0000256" key="2">
    <source>
        <dbReference type="SAM" id="SignalP"/>
    </source>
</evidence>
<organism evidence="3 4">
    <name type="scientific">Ectocarpus siliculosus</name>
    <name type="common">Brown alga</name>
    <name type="synonym">Conferva siliculosa</name>
    <dbReference type="NCBI Taxonomy" id="2880"/>
    <lineage>
        <taxon>Eukaryota</taxon>
        <taxon>Sar</taxon>
        <taxon>Stramenopiles</taxon>
        <taxon>Ochrophyta</taxon>
        <taxon>PX clade</taxon>
        <taxon>Phaeophyceae</taxon>
        <taxon>Ectocarpales</taxon>
        <taxon>Ectocarpaceae</taxon>
        <taxon>Ectocarpus</taxon>
    </lineage>
</organism>
<keyword evidence="1" id="KW-0472">Membrane</keyword>
<protein>
    <submittedName>
        <fullName evidence="3">Uncharacterized protein</fullName>
    </submittedName>
</protein>
<proteinExistence type="predicted"/>
<dbReference type="AlphaFoldDB" id="D7FS90"/>
<evidence type="ECO:0000256" key="1">
    <source>
        <dbReference type="SAM" id="Phobius"/>
    </source>
</evidence>
<dbReference type="EMBL" id="FN648408">
    <property type="protein sequence ID" value="CBJ31031.1"/>
    <property type="molecule type" value="Genomic_DNA"/>
</dbReference>
<dbReference type="Proteomes" id="UP000002630">
    <property type="component" value="Linkage Group LG03"/>
</dbReference>
<keyword evidence="1" id="KW-0812">Transmembrane</keyword>
<dbReference type="EMBL" id="FN649728">
    <property type="protein sequence ID" value="CBJ31031.1"/>
    <property type="molecule type" value="Genomic_DNA"/>
</dbReference>
<evidence type="ECO:0000313" key="3">
    <source>
        <dbReference type="EMBL" id="CBJ31031.1"/>
    </source>
</evidence>
<gene>
    <name evidence="3" type="ORF">Esi_0229_0013</name>
</gene>
<keyword evidence="4" id="KW-1185">Reference proteome</keyword>
<keyword evidence="2" id="KW-0732">Signal</keyword>
<dbReference type="InParanoid" id="D7FS90"/>
<reference evidence="3 4" key="1">
    <citation type="journal article" date="2010" name="Nature">
        <title>The Ectocarpus genome and the independent evolution of multicellularity in brown algae.</title>
        <authorList>
            <person name="Cock J.M."/>
            <person name="Sterck L."/>
            <person name="Rouze P."/>
            <person name="Scornet D."/>
            <person name="Allen A.E."/>
            <person name="Amoutzias G."/>
            <person name="Anthouard V."/>
            <person name="Artiguenave F."/>
            <person name="Aury J.M."/>
            <person name="Badger J.H."/>
            <person name="Beszteri B."/>
            <person name="Billiau K."/>
            <person name="Bonnet E."/>
            <person name="Bothwell J.H."/>
            <person name="Bowler C."/>
            <person name="Boyen C."/>
            <person name="Brownlee C."/>
            <person name="Carrano C.J."/>
            <person name="Charrier B."/>
            <person name="Cho G.Y."/>
            <person name="Coelho S.M."/>
            <person name="Collen J."/>
            <person name="Corre E."/>
            <person name="Da Silva C."/>
            <person name="Delage L."/>
            <person name="Delaroque N."/>
            <person name="Dittami S.M."/>
            <person name="Doulbeau S."/>
            <person name="Elias M."/>
            <person name="Farnham G."/>
            <person name="Gachon C.M."/>
            <person name="Gschloessl B."/>
            <person name="Heesch S."/>
            <person name="Jabbari K."/>
            <person name="Jubin C."/>
            <person name="Kawai H."/>
            <person name="Kimura K."/>
            <person name="Kloareg B."/>
            <person name="Kupper F.C."/>
            <person name="Lang D."/>
            <person name="Le Bail A."/>
            <person name="Leblanc C."/>
            <person name="Lerouge P."/>
            <person name="Lohr M."/>
            <person name="Lopez P.J."/>
            <person name="Martens C."/>
            <person name="Maumus F."/>
            <person name="Michel G."/>
            <person name="Miranda-Saavedra D."/>
            <person name="Morales J."/>
            <person name="Moreau H."/>
            <person name="Motomura T."/>
            <person name="Nagasato C."/>
            <person name="Napoli C.A."/>
            <person name="Nelson D.R."/>
            <person name="Nyvall-Collen P."/>
            <person name="Peters A.F."/>
            <person name="Pommier C."/>
            <person name="Potin P."/>
            <person name="Poulain J."/>
            <person name="Quesneville H."/>
            <person name="Read B."/>
            <person name="Rensing S.A."/>
            <person name="Ritter A."/>
            <person name="Rousvoal S."/>
            <person name="Samanta M."/>
            <person name="Samson G."/>
            <person name="Schroeder D.C."/>
            <person name="Segurens B."/>
            <person name="Strittmatter M."/>
            <person name="Tonon T."/>
            <person name="Tregear J.W."/>
            <person name="Valentin K."/>
            <person name="von Dassow P."/>
            <person name="Yamagishi T."/>
            <person name="Van de Peer Y."/>
            <person name="Wincker P."/>
        </authorList>
    </citation>
    <scope>NUCLEOTIDE SEQUENCE [LARGE SCALE GENOMIC DNA]</scope>
    <source>
        <strain evidence="4">Ec32 / CCAP1310/4</strain>
    </source>
</reference>
<feature type="chain" id="PRO_5003095432" evidence="2">
    <location>
        <begin position="31"/>
        <end position="133"/>
    </location>
</feature>
<feature type="transmembrane region" description="Helical" evidence="1">
    <location>
        <begin position="94"/>
        <end position="114"/>
    </location>
</feature>
<sequence length="133" mass="14511">MLREGAVPSRLQQGCILLLAAALVATGVSGGQWFMEADYVVFGYLDQEEWSVDSGYTVGQFWGLVTQTLCLPAAAVALMTFALHSYKSPAWPSWVKAVTYLSILVILAVCASIADHRMTEGLVDCLWSLCEEM</sequence>
<feature type="transmembrane region" description="Helical" evidence="1">
    <location>
        <begin position="61"/>
        <end position="82"/>
    </location>
</feature>
<feature type="signal peptide" evidence="2">
    <location>
        <begin position="1"/>
        <end position="30"/>
    </location>
</feature>
<evidence type="ECO:0000313" key="4">
    <source>
        <dbReference type="Proteomes" id="UP000002630"/>
    </source>
</evidence>